<accession>A0A0A7KG89</accession>
<feature type="region of interest" description="Disordered" evidence="1">
    <location>
        <begin position="156"/>
        <end position="181"/>
    </location>
</feature>
<name>A0A0A7KG89_9DEIO</name>
<gene>
    <name evidence="2" type="ORF">QR90_08855</name>
</gene>
<sequence>MRTVVLGPATLPEARGTVLTLNRRAAARLGASAQRLDAFARRLVLDTGQDIAPATLAQRLLTCAVRDALGVPDPGLVARSLGGPLRELLRGSADLEALRADPSPQVRRLAVAAAAYRAAQLAVPQLLSVFRYVRLSADELLLIDAAAVRRRARPALDGPPVLRGQPRRSPQPGDVLVAGGA</sequence>
<proteinExistence type="predicted"/>
<evidence type="ECO:0000313" key="2">
    <source>
        <dbReference type="EMBL" id="AIZ45187.1"/>
    </source>
</evidence>
<dbReference type="AlphaFoldDB" id="A0A0A7KG89"/>
<dbReference type="EMBL" id="CP010028">
    <property type="protein sequence ID" value="AIZ45187.1"/>
    <property type="molecule type" value="Genomic_DNA"/>
</dbReference>
<dbReference type="Proteomes" id="UP000030634">
    <property type="component" value="Chromosome"/>
</dbReference>
<dbReference type="HOGENOM" id="CLU_1486750_0_0_0"/>
<evidence type="ECO:0000256" key="1">
    <source>
        <dbReference type="SAM" id="MobiDB-lite"/>
    </source>
</evidence>
<dbReference type="RefSeq" id="WP_039683936.1">
    <property type="nucleotide sequence ID" value="NZ_CP010028.1"/>
</dbReference>
<protein>
    <submittedName>
        <fullName evidence="2">Uncharacterized protein</fullName>
    </submittedName>
</protein>
<dbReference type="STRING" id="1182571.QR90_08855"/>
<evidence type="ECO:0000313" key="3">
    <source>
        <dbReference type="Proteomes" id="UP000030634"/>
    </source>
</evidence>
<dbReference type="KEGG" id="dsw:QR90_08855"/>
<organism evidence="2 3">
    <name type="scientific">Deinococcus radiopugnans</name>
    <dbReference type="NCBI Taxonomy" id="57497"/>
    <lineage>
        <taxon>Bacteria</taxon>
        <taxon>Thermotogati</taxon>
        <taxon>Deinococcota</taxon>
        <taxon>Deinococci</taxon>
        <taxon>Deinococcales</taxon>
        <taxon>Deinococcaceae</taxon>
        <taxon>Deinococcus</taxon>
    </lineage>
</organism>
<reference evidence="3" key="1">
    <citation type="submission" date="2014-11" db="EMBL/GenBank/DDBJ databases">
        <title>Hymenobacter sp. DG25B genome submission.</title>
        <authorList>
            <person name="Jung H.-Y."/>
            <person name="Kim M.K."/>
            <person name="Srinivasan S."/>
            <person name="Lim S."/>
        </authorList>
    </citation>
    <scope>NUCLEOTIDE SEQUENCE [LARGE SCALE GENOMIC DNA]</scope>
    <source>
        <strain evidence="3">DY59</strain>
    </source>
</reference>